<evidence type="ECO:0000313" key="3">
    <source>
        <dbReference type="Proteomes" id="UP000269793"/>
    </source>
</evidence>
<sequence length="533" mass="59620">MTRPKEIVSLSFGTPANYVAAHYWNAQQAYFDYGPDAPPPLVEHDVSFKAGLGVDGLDTYSPRALLFDVREEFGHLSKIHELYDPGPDEAFDGEVIQTHQGETNRSYWTDLAQTLFHPKSLVTVSASSLYGSSFLSNMGTDTQNPTLETFAQGQAIARAMDDEQRITEDTLRWWTEDTDLMQGFQLSASAYDAYGGIVCTYLDMLADEYPKTERHLTLLSQRIDHANTRYTAMNQVLSLVRALEHAHLVTPVAMEEPTPWPHVRSDANDLHRSAVLSTLLETATLPQRLMHRTDSMHTLRMRLQWHDDTRLAQLGGCMPTPLLAEERPDPMDALLQAMLAQRGIAHPPPDRVPAAAKRLRDAWWDASMPWANASDPGATPYAEAVVARDADSKAEQPTMDALAHEYPLSEPFVSRTFVPMAYPIEPTYPPILHGVTSDGRPWAGDEKVNVTSMPCISSLRTSPEMRCIIKEARSFTLDVLQGHAPLSMYGMEKDDRDVLVDVRETLETLYDVYGGVDDDQGPGTDEEWEVDAW</sequence>
<dbReference type="PANTHER" id="PTHR13391">
    <property type="entry name" value="MITOCHONDRIAL DISTRIBUTION REGULATOR MISATO"/>
    <property type="match status" value="1"/>
</dbReference>
<accession>A0A3G2S1F4</accession>
<feature type="domain" description="Misato Segment II tubulin-like" evidence="1">
    <location>
        <begin position="5"/>
        <end position="110"/>
    </location>
</feature>
<name>A0A3G2S1F4_MALR7</name>
<dbReference type="Gene3D" id="3.40.50.1440">
    <property type="entry name" value="Tubulin/FtsZ, GTPase domain"/>
    <property type="match status" value="1"/>
</dbReference>
<dbReference type="InterPro" id="IPR019605">
    <property type="entry name" value="Misato_II_tubulin-like"/>
</dbReference>
<dbReference type="PANTHER" id="PTHR13391:SF0">
    <property type="entry name" value="PROTEIN MISATO HOMOLOG 1"/>
    <property type="match status" value="1"/>
</dbReference>
<dbReference type="GO" id="GO:0007005">
    <property type="term" value="P:mitochondrion organization"/>
    <property type="evidence" value="ECO:0007669"/>
    <property type="project" value="InterPro"/>
</dbReference>
<dbReference type="Proteomes" id="UP000269793">
    <property type="component" value="Chromosome I"/>
</dbReference>
<dbReference type="Pfam" id="PF10644">
    <property type="entry name" value="Misat_Tub_SegII"/>
    <property type="match status" value="1"/>
</dbReference>
<evidence type="ECO:0000259" key="1">
    <source>
        <dbReference type="Pfam" id="PF10644"/>
    </source>
</evidence>
<dbReference type="AlphaFoldDB" id="A0A3G2S1F4"/>
<evidence type="ECO:0000313" key="2">
    <source>
        <dbReference type="EMBL" id="AYO41309.1"/>
    </source>
</evidence>
<dbReference type="OrthoDB" id="271881at2759"/>
<reference evidence="2 3" key="1">
    <citation type="submission" date="2018-10" db="EMBL/GenBank/DDBJ databases">
        <title>Complete genome sequence of Malassezia restricta CBS 7877.</title>
        <authorList>
            <person name="Morand S.C."/>
            <person name="Bertignac M."/>
            <person name="Iltis A."/>
            <person name="Kolder I."/>
            <person name="Pirovano W."/>
            <person name="Jourdain R."/>
            <person name="Clavaud C."/>
        </authorList>
    </citation>
    <scope>NUCLEOTIDE SEQUENCE [LARGE SCALE GENOMIC DNA]</scope>
    <source>
        <strain evidence="2 3">CBS 7877</strain>
    </source>
</reference>
<dbReference type="SUPFAM" id="SSF52490">
    <property type="entry name" value="Tubulin nucleotide-binding domain-like"/>
    <property type="match status" value="1"/>
</dbReference>
<dbReference type="GO" id="GO:0005739">
    <property type="term" value="C:mitochondrion"/>
    <property type="evidence" value="ECO:0007669"/>
    <property type="project" value="TreeGrafter"/>
</dbReference>
<dbReference type="EMBL" id="CP033148">
    <property type="protein sequence ID" value="AYO41309.1"/>
    <property type="molecule type" value="Genomic_DNA"/>
</dbReference>
<gene>
    <name evidence="2" type="primary">dml1</name>
    <name evidence="2" type="ORF">DNF11_0359</name>
</gene>
<dbReference type="InterPro" id="IPR049942">
    <property type="entry name" value="DML1/Misato"/>
</dbReference>
<keyword evidence="3" id="KW-1185">Reference proteome</keyword>
<protein>
    <submittedName>
        <fullName evidence="2">Protein dml1</fullName>
    </submittedName>
</protein>
<dbReference type="InterPro" id="IPR036525">
    <property type="entry name" value="Tubulin/FtsZ_GTPase_sf"/>
</dbReference>
<organism evidence="2 3">
    <name type="scientific">Malassezia restricta (strain ATCC 96810 / NBRC 103918 / CBS 7877)</name>
    <name type="common">Seborrheic dermatitis infection agent</name>
    <dbReference type="NCBI Taxonomy" id="425264"/>
    <lineage>
        <taxon>Eukaryota</taxon>
        <taxon>Fungi</taxon>
        <taxon>Dikarya</taxon>
        <taxon>Basidiomycota</taxon>
        <taxon>Ustilaginomycotina</taxon>
        <taxon>Malasseziomycetes</taxon>
        <taxon>Malasseziales</taxon>
        <taxon>Malasseziaceae</taxon>
        <taxon>Malassezia</taxon>
    </lineage>
</organism>
<dbReference type="VEuPathDB" id="FungiDB:DNF11_0359"/>
<proteinExistence type="predicted"/>